<accession>A0A1E5JQC7</accession>
<proteinExistence type="predicted"/>
<dbReference type="EMBL" id="LSOG01000062">
    <property type="protein sequence ID" value="OEH46721.1"/>
    <property type="molecule type" value="Genomic_DNA"/>
</dbReference>
<name>A0A1E5JQC7_9GAMM</name>
<comment type="caution">
    <text evidence="1">The sequence shown here is derived from an EMBL/GenBank/DDBJ whole genome shotgun (WGS) entry which is preliminary data.</text>
</comment>
<reference evidence="1 2" key="1">
    <citation type="submission" date="2016-02" db="EMBL/GenBank/DDBJ databases">
        <title>Secondary metabolites in Legionella.</title>
        <authorList>
            <person name="Tobias N.J."/>
            <person name="Bode H.B."/>
        </authorList>
    </citation>
    <scope>NUCLEOTIDE SEQUENCE [LARGE SCALE GENOMIC DNA]</scope>
    <source>
        <strain evidence="1 2">DSM 19216</strain>
    </source>
</reference>
<dbReference type="Proteomes" id="UP000095229">
    <property type="component" value="Unassembled WGS sequence"/>
</dbReference>
<evidence type="ECO:0000313" key="2">
    <source>
        <dbReference type="Proteomes" id="UP000095229"/>
    </source>
</evidence>
<organism evidence="1 2">
    <name type="scientific">Legionella parisiensis</name>
    <dbReference type="NCBI Taxonomy" id="45071"/>
    <lineage>
        <taxon>Bacteria</taxon>
        <taxon>Pseudomonadati</taxon>
        <taxon>Pseudomonadota</taxon>
        <taxon>Gammaproteobacteria</taxon>
        <taxon>Legionellales</taxon>
        <taxon>Legionellaceae</taxon>
        <taxon>Legionella</taxon>
    </lineage>
</organism>
<evidence type="ECO:0000313" key="1">
    <source>
        <dbReference type="EMBL" id="OEH46721.1"/>
    </source>
</evidence>
<dbReference type="PATRIC" id="fig|45071.6.peg.1705"/>
<sequence>MNRLMLAVSVLGTISLVTGCARDRVYYTPNYTTPVSTTTTKTYTKTYYTAPAKTYTKTYSPAVKTYYTPGYAKTYYTPAYSTPASVYRVNRYQTSPYWDIDYYNDSDAYYYGYDDLGNVGYWGMYNTYQVY</sequence>
<dbReference type="PROSITE" id="PS51257">
    <property type="entry name" value="PROKAR_LIPOPROTEIN"/>
    <property type="match status" value="1"/>
</dbReference>
<keyword evidence="2" id="KW-1185">Reference proteome</keyword>
<gene>
    <name evidence="1" type="ORF">lpari_02189</name>
</gene>
<evidence type="ECO:0008006" key="3">
    <source>
        <dbReference type="Google" id="ProtNLM"/>
    </source>
</evidence>
<protein>
    <recommendedName>
        <fullName evidence="3">Lipoprotein</fullName>
    </recommendedName>
</protein>
<dbReference type="RefSeq" id="WP_058517451.1">
    <property type="nucleotide sequence ID" value="NZ_CAAAIE010000006.1"/>
</dbReference>
<dbReference type="AlphaFoldDB" id="A0A1E5JQC7"/>
<dbReference type="STRING" id="45071.Lpar_1586"/>